<evidence type="ECO:0000256" key="3">
    <source>
        <dbReference type="ARBA" id="ARBA00022833"/>
    </source>
</evidence>
<dbReference type="SUPFAM" id="SSF57903">
    <property type="entry name" value="FYVE/PHD zinc finger"/>
    <property type="match status" value="2"/>
</dbReference>
<evidence type="ECO:0000259" key="6">
    <source>
        <dbReference type="PROSITE" id="PS50016"/>
    </source>
</evidence>
<feature type="compositionally biased region" description="Polar residues" evidence="5">
    <location>
        <begin position="117"/>
        <end position="126"/>
    </location>
</feature>
<dbReference type="InterPro" id="IPR019787">
    <property type="entry name" value="Znf_PHD-finger"/>
</dbReference>
<feature type="compositionally biased region" description="Low complexity" evidence="5">
    <location>
        <begin position="450"/>
        <end position="463"/>
    </location>
</feature>
<feature type="compositionally biased region" description="Low complexity" evidence="5">
    <location>
        <begin position="94"/>
        <end position="116"/>
    </location>
</feature>
<accession>A0A2B7YRS0</accession>
<feature type="compositionally biased region" description="Polar residues" evidence="5">
    <location>
        <begin position="475"/>
        <end position="484"/>
    </location>
</feature>
<dbReference type="CDD" id="cd15535">
    <property type="entry name" value="PHD1_Rco1"/>
    <property type="match status" value="1"/>
</dbReference>
<feature type="compositionally biased region" description="Low complexity" evidence="5">
    <location>
        <begin position="969"/>
        <end position="983"/>
    </location>
</feature>
<feature type="compositionally biased region" description="Polar residues" evidence="5">
    <location>
        <begin position="550"/>
        <end position="561"/>
    </location>
</feature>
<evidence type="ECO:0000256" key="5">
    <source>
        <dbReference type="SAM" id="MobiDB-lite"/>
    </source>
</evidence>
<organism evidence="7 8">
    <name type="scientific">Polytolypa hystricis (strain UAMH7299)</name>
    <dbReference type="NCBI Taxonomy" id="1447883"/>
    <lineage>
        <taxon>Eukaryota</taxon>
        <taxon>Fungi</taxon>
        <taxon>Dikarya</taxon>
        <taxon>Ascomycota</taxon>
        <taxon>Pezizomycotina</taxon>
        <taxon>Eurotiomycetes</taxon>
        <taxon>Eurotiomycetidae</taxon>
        <taxon>Onygenales</taxon>
        <taxon>Onygenales incertae sedis</taxon>
        <taxon>Polytolypa</taxon>
    </lineage>
</organism>
<feature type="domain" description="PHD-type" evidence="6">
    <location>
        <begin position="641"/>
        <end position="690"/>
    </location>
</feature>
<dbReference type="EMBL" id="PDNA01000020">
    <property type="protein sequence ID" value="PGH23739.1"/>
    <property type="molecule type" value="Genomic_DNA"/>
</dbReference>
<gene>
    <name evidence="7" type="ORF">AJ80_02168</name>
</gene>
<feature type="compositionally biased region" description="Low complexity" evidence="5">
    <location>
        <begin position="301"/>
        <end position="314"/>
    </location>
</feature>
<dbReference type="InterPro" id="IPR013083">
    <property type="entry name" value="Znf_RING/FYVE/PHD"/>
</dbReference>
<dbReference type="PROSITE" id="PS01359">
    <property type="entry name" value="ZF_PHD_1"/>
    <property type="match status" value="1"/>
</dbReference>
<evidence type="ECO:0000256" key="1">
    <source>
        <dbReference type="ARBA" id="ARBA00022723"/>
    </source>
</evidence>
<feature type="compositionally biased region" description="Low complexity" evidence="5">
    <location>
        <begin position="8"/>
        <end position="33"/>
    </location>
</feature>
<dbReference type="AlphaFoldDB" id="A0A2B7YRS0"/>
<dbReference type="InterPro" id="IPR001965">
    <property type="entry name" value="Znf_PHD"/>
</dbReference>
<feature type="compositionally biased region" description="Polar residues" evidence="5">
    <location>
        <begin position="243"/>
        <end position="259"/>
    </location>
</feature>
<dbReference type="SMART" id="SM00249">
    <property type="entry name" value="PHD"/>
    <property type="match status" value="2"/>
</dbReference>
<keyword evidence="1" id="KW-0479">Metal-binding</keyword>
<name>A0A2B7YRS0_POLH7</name>
<sequence>MAPRKTRNNNNTSSSNNNPPAHSTRSTRSNSTRPATPQDNPASAAATVPSSQVSEAATRPTKQRKTGRNARAAVNAPADEEEPERLRERKTSRSKTTTRNNNKNNNNTATATGANNEAVNMTETLPSSSSSSRTGIGMGPDKPGLAGSSSIAPANTKPHPWAEPDPVRTEATWKEMGLPEANILKSMEPLGVDPSNRLRRQLGVPVPGDPPRPNNRRGARTTSGVSTPVTTAGTENHNRPMTAESSVTEETALSDSRSMAATPAMGNGNANANSNANNTSTTHTSNTRRAETEPRSTRSRAGNVANDNTTTTATRVAPGSSSSAFAIGPEPTSTPAVNGYGPAASSSSSTRPPPSLKHFSREKLIDALEKSIVLAESLGNDKVSRSLRVILDKGRDDPFFLSTVEEVLDRETNSEAKPLFQTMVRNALRQTRAPKEREDTRAAEMTRTQSATSSASSLSTAKSLDAETFPPAASSADTNPQPTGIGQRKGRGKPRAAATGSTSPLFPPFPGLKLRRREYDEAPEYSDEALAAKKDAFGTEVTPGEAATLAPSSIRVNGTGSTRPTRATSRVPPPSSPPPPAPRQYRARVRTRADVAEEDSRANSSVVEGPPSKKQKLDGSVPKRVPKIALTQEEVDKIDNIDVCRSCNGSGSLLCCDGCIDSYHFDCLDPPLDPANPPEGQWFCPTCQDEGPMGALIDHIPEVPPRDFQLPRNIRDYYEGVATAADGRHVVTSTIKRAPNTRAPRTNPKTFNDPYWYRTTDSKGNLIICTRCSRTSNHRPIIQCSFCPCNWHLDCLDPPLSNVPVYVPGSDKPHHQWKCPNHIDHDLAVPDGYGGYRKFRRPRHPIYMDVDVLPSEDEEPVMRDEYMLGKRYRVTEKGLMTSFINKVKQDRYEDLALRDYYARQLKKKVAEQTTAEAAYTGAQTPVYNALASLEPNERQAIMTLLSLRTDDVNTSTSTPAPAVNNDAITNGNTTTNHFTNTNTADKPTSSKIDELVENLLHDVPDEVREAENEYDILKALQEKLSQRMRALKGKGRAAVEDEGKEENEEVVDGEMEIDEEEEEEL</sequence>
<feature type="compositionally biased region" description="Polar residues" evidence="5">
    <location>
        <begin position="220"/>
        <end position="235"/>
    </location>
</feature>
<dbReference type="Proteomes" id="UP000224634">
    <property type="component" value="Unassembled WGS sequence"/>
</dbReference>
<dbReference type="GO" id="GO:0008270">
    <property type="term" value="F:zinc ion binding"/>
    <property type="evidence" value="ECO:0007669"/>
    <property type="project" value="UniProtKB-KW"/>
</dbReference>
<comment type="caution">
    <text evidence="7">The sequence shown here is derived from an EMBL/GenBank/DDBJ whole genome shotgun (WGS) entry which is preliminary data.</text>
</comment>
<dbReference type="OrthoDB" id="5876363at2759"/>
<feature type="compositionally biased region" description="Basic and acidic residues" evidence="5">
    <location>
        <begin position="433"/>
        <end position="444"/>
    </location>
</feature>
<protein>
    <recommendedName>
        <fullName evidence="6">PHD-type domain-containing protein</fullName>
    </recommendedName>
</protein>
<dbReference type="Gene3D" id="3.30.40.10">
    <property type="entry name" value="Zinc/RING finger domain, C3HC4 (zinc finger)"/>
    <property type="match status" value="2"/>
</dbReference>
<feature type="compositionally biased region" description="Acidic residues" evidence="5">
    <location>
        <begin position="1040"/>
        <end position="1065"/>
    </location>
</feature>
<feature type="region of interest" description="Disordered" evidence="5">
    <location>
        <begin position="1033"/>
        <end position="1065"/>
    </location>
</feature>
<evidence type="ECO:0000313" key="8">
    <source>
        <dbReference type="Proteomes" id="UP000224634"/>
    </source>
</evidence>
<dbReference type="PANTHER" id="PTHR47636:SF1">
    <property type="entry name" value="TRANSCRIPTIONAL REGULATORY PROTEIN RCO1"/>
    <property type="match status" value="1"/>
</dbReference>
<dbReference type="CDD" id="cd15534">
    <property type="entry name" value="PHD2_PHF12_Rco1"/>
    <property type="match status" value="1"/>
</dbReference>
<dbReference type="PANTHER" id="PTHR47636">
    <property type="entry name" value="TRANSCRIPTIONAL REGULATORY PROTEIN RCO1"/>
    <property type="match status" value="1"/>
</dbReference>
<reference evidence="7 8" key="1">
    <citation type="submission" date="2017-10" db="EMBL/GenBank/DDBJ databases">
        <title>Comparative genomics in systemic dimorphic fungi from Ajellomycetaceae.</title>
        <authorList>
            <person name="Munoz J.F."/>
            <person name="Mcewen J.G."/>
            <person name="Clay O.K."/>
            <person name="Cuomo C.A."/>
        </authorList>
    </citation>
    <scope>NUCLEOTIDE SEQUENCE [LARGE SCALE GENOMIC DNA]</scope>
    <source>
        <strain evidence="7 8">UAMH7299</strain>
    </source>
</reference>
<dbReference type="GO" id="GO:0032221">
    <property type="term" value="C:Rpd3S complex"/>
    <property type="evidence" value="ECO:0007669"/>
    <property type="project" value="TreeGrafter"/>
</dbReference>
<dbReference type="InterPro" id="IPR019786">
    <property type="entry name" value="Zinc_finger_PHD-type_CS"/>
</dbReference>
<evidence type="ECO:0000313" key="7">
    <source>
        <dbReference type="EMBL" id="PGH23739.1"/>
    </source>
</evidence>
<dbReference type="InterPro" id="IPR052819">
    <property type="entry name" value="Chromatin_regulatory_protein"/>
</dbReference>
<dbReference type="STRING" id="1447883.A0A2B7YRS0"/>
<feature type="compositionally biased region" description="Basic and acidic residues" evidence="5">
    <location>
        <begin position="591"/>
        <end position="601"/>
    </location>
</feature>
<feature type="compositionally biased region" description="Pro residues" evidence="5">
    <location>
        <begin position="571"/>
        <end position="582"/>
    </location>
</feature>
<dbReference type="GO" id="GO:0006357">
    <property type="term" value="P:regulation of transcription by RNA polymerase II"/>
    <property type="evidence" value="ECO:0007669"/>
    <property type="project" value="TreeGrafter"/>
</dbReference>
<evidence type="ECO:0000256" key="2">
    <source>
        <dbReference type="ARBA" id="ARBA00022771"/>
    </source>
</evidence>
<proteinExistence type="predicted"/>
<feature type="region of interest" description="Disordered" evidence="5">
    <location>
        <begin position="1"/>
        <end position="357"/>
    </location>
</feature>
<feature type="compositionally biased region" description="Basic and acidic residues" evidence="5">
    <location>
        <begin position="160"/>
        <end position="173"/>
    </location>
</feature>
<feature type="region of interest" description="Disordered" evidence="5">
    <location>
        <begin position="425"/>
        <end position="512"/>
    </location>
</feature>
<keyword evidence="8" id="KW-1185">Reference proteome</keyword>
<feature type="region of interest" description="Disordered" evidence="5">
    <location>
        <begin position="542"/>
        <end position="620"/>
    </location>
</feature>
<keyword evidence="3" id="KW-0862">Zinc</keyword>
<dbReference type="InterPro" id="IPR011011">
    <property type="entry name" value="Znf_FYVE_PHD"/>
</dbReference>
<dbReference type="PROSITE" id="PS50016">
    <property type="entry name" value="ZF_PHD_2"/>
    <property type="match status" value="1"/>
</dbReference>
<evidence type="ECO:0000256" key="4">
    <source>
        <dbReference type="PROSITE-ProRule" id="PRU00146"/>
    </source>
</evidence>
<dbReference type="Pfam" id="PF00628">
    <property type="entry name" value="PHD"/>
    <property type="match status" value="1"/>
</dbReference>
<feature type="compositionally biased region" description="Low complexity" evidence="5">
    <location>
        <begin position="260"/>
        <end position="287"/>
    </location>
</feature>
<keyword evidence="2 4" id="KW-0863">Zinc-finger</keyword>
<feature type="region of interest" description="Disordered" evidence="5">
    <location>
        <begin position="952"/>
        <end position="989"/>
    </location>
</feature>